<dbReference type="PANTHER" id="PTHR31642:SF16">
    <property type="entry name" value="OS08G0543400 PROTEIN"/>
    <property type="match status" value="1"/>
</dbReference>
<dbReference type="AlphaFoldDB" id="A0A8T0TBA4"/>
<evidence type="ECO:0000313" key="4">
    <source>
        <dbReference type="EMBL" id="KAG2609052.1"/>
    </source>
</evidence>
<dbReference type="InterPro" id="IPR023213">
    <property type="entry name" value="CAT-like_dom_sf"/>
</dbReference>
<dbReference type="Pfam" id="PF02458">
    <property type="entry name" value="Transferase"/>
    <property type="match status" value="1"/>
</dbReference>
<accession>A0A8T0TBA4</accession>
<comment type="caution">
    <text evidence="4">The sequence shown here is derived from an EMBL/GenBank/DDBJ whole genome shotgun (WGS) entry which is preliminary data.</text>
</comment>
<dbReference type="PANTHER" id="PTHR31642">
    <property type="entry name" value="TRICHOTHECENE 3-O-ACETYLTRANSFERASE"/>
    <property type="match status" value="1"/>
</dbReference>
<dbReference type="Gene3D" id="3.30.559.10">
    <property type="entry name" value="Chloramphenicol acetyltransferase-like domain"/>
    <property type="match status" value="2"/>
</dbReference>
<dbReference type="Proteomes" id="UP000823388">
    <property type="component" value="Chromosome 4K"/>
</dbReference>
<evidence type="ECO:0000256" key="1">
    <source>
        <dbReference type="ARBA" id="ARBA00009861"/>
    </source>
</evidence>
<proteinExistence type="inferred from homology"/>
<keyword evidence="3" id="KW-0012">Acyltransferase</keyword>
<dbReference type="GO" id="GO:0016747">
    <property type="term" value="F:acyltransferase activity, transferring groups other than amino-acyl groups"/>
    <property type="evidence" value="ECO:0007669"/>
    <property type="project" value="TreeGrafter"/>
</dbReference>
<dbReference type="EMBL" id="CM029043">
    <property type="protein sequence ID" value="KAG2609052.1"/>
    <property type="molecule type" value="Genomic_DNA"/>
</dbReference>
<gene>
    <name evidence="4" type="ORF">PVAP13_4KG039332</name>
</gene>
<reference evidence="4" key="1">
    <citation type="submission" date="2020-05" db="EMBL/GenBank/DDBJ databases">
        <title>WGS assembly of Panicum virgatum.</title>
        <authorList>
            <person name="Lovell J.T."/>
            <person name="Jenkins J."/>
            <person name="Shu S."/>
            <person name="Juenger T.E."/>
            <person name="Schmutz J."/>
        </authorList>
    </citation>
    <scope>NUCLEOTIDE SEQUENCE</scope>
    <source>
        <strain evidence="4">AP13</strain>
    </source>
</reference>
<evidence type="ECO:0000256" key="2">
    <source>
        <dbReference type="ARBA" id="ARBA00022679"/>
    </source>
</evidence>
<keyword evidence="2" id="KW-0808">Transferase</keyword>
<name>A0A8T0TBA4_PANVG</name>
<evidence type="ECO:0000313" key="5">
    <source>
        <dbReference type="Proteomes" id="UP000823388"/>
    </source>
</evidence>
<evidence type="ECO:0000256" key="3">
    <source>
        <dbReference type="ARBA" id="ARBA00023315"/>
    </source>
</evidence>
<keyword evidence="5" id="KW-1185">Reference proteome</keyword>
<protein>
    <submittedName>
        <fullName evidence="4">Uncharacterized protein</fullName>
    </submittedName>
</protein>
<dbReference type="InterPro" id="IPR050317">
    <property type="entry name" value="Plant_Fungal_Acyltransferase"/>
</dbReference>
<comment type="similarity">
    <text evidence="1">Belongs to the plant acyltransferase family.</text>
</comment>
<sequence length="413" mass="45155">MDFIRLHTNLAYYLFDRPDDDDAASDFFDVARLKEAMAKALVAFYPLAGHLSVDGSGRVQIDCNGEGALFVVARSGNTLDEIKELKPSLELRRLLVPRIDEPPSVILAVTFFVCGGVALGTALHHVSIDARSALHFFQTWSALCRDGDRATVELPCHDRTLLRARSPPAIQPDALLTFYPKVALSDPSGPTANEVFTISRDQAAALRRLCGGASTFCAVSALLWQCTCVARRLPLDSKALLAFPANVRRRVKPPLPDRYFGNALLRVGVAAAARDIASEPLGSVAGRIRAAIGRMDDDEMVRSAIDYHHETAEMDRQPGKGILPETELHVISWLGMPLSDADFGWGKPRVVSRAESNRGGFLHLMSNGAADGGVRVLMQARPSNLPVRPWLMCMEAANIKELERLLHEALARC</sequence>
<organism evidence="4 5">
    <name type="scientific">Panicum virgatum</name>
    <name type="common">Blackwell switchgrass</name>
    <dbReference type="NCBI Taxonomy" id="38727"/>
    <lineage>
        <taxon>Eukaryota</taxon>
        <taxon>Viridiplantae</taxon>
        <taxon>Streptophyta</taxon>
        <taxon>Embryophyta</taxon>
        <taxon>Tracheophyta</taxon>
        <taxon>Spermatophyta</taxon>
        <taxon>Magnoliopsida</taxon>
        <taxon>Liliopsida</taxon>
        <taxon>Poales</taxon>
        <taxon>Poaceae</taxon>
        <taxon>PACMAD clade</taxon>
        <taxon>Panicoideae</taxon>
        <taxon>Panicodae</taxon>
        <taxon>Paniceae</taxon>
        <taxon>Panicinae</taxon>
        <taxon>Panicum</taxon>
        <taxon>Panicum sect. Hiantes</taxon>
    </lineage>
</organism>